<dbReference type="Proteomes" id="UP001256827">
    <property type="component" value="Chromosome"/>
</dbReference>
<name>A0ABY9SZ33_BREBE</name>
<keyword evidence="3" id="KW-1185">Reference proteome</keyword>
<dbReference type="SUPFAM" id="SSF56601">
    <property type="entry name" value="beta-lactamase/transpeptidase-like"/>
    <property type="match status" value="1"/>
</dbReference>
<gene>
    <name evidence="2" type="ORF">RGB73_19910</name>
</gene>
<dbReference type="GO" id="GO:0016787">
    <property type="term" value="F:hydrolase activity"/>
    <property type="evidence" value="ECO:0007669"/>
    <property type="project" value="UniProtKB-KW"/>
</dbReference>
<evidence type="ECO:0000313" key="3">
    <source>
        <dbReference type="Proteomes" id="UP001256827"/>
    </source>
</evidence>
<sequence length="478" mass="53423">MKTLEWTAGYEEYAQKLIEEFQVPGAIVAVAKDGILFYEKTFGYRDREKRWPIDLDTVFGIGSITKSFTCVAIMQLQEEGKLSVHDPVVTYLPEFRTPDEAHTREITIHHFMTHTPGLPPLPSLIPAMLQSLKADPTAEGLLSQFEKECSESIETYEQLMAYIADLPFELLGPPGTEFSYSNDAFGLLGAIIERVSGKPYETYVRERILQPLGMERSAFLVEEYDDPDNVAMLYTPRAGDGGTREVLRAPLWWDSPSMRAAGFLKASARDMLRYAEVFRTGGVSNGTRIIAKESAEQMMYPHARIDPVRSYGYGLGVLPFSEQLTLIQHTGGLKGITAQMLIVPEAGITGIVLTNVDDAPIGDLTLGLLNSLFDRPLSTQYAVFADVEKTVESLRQYPGRYRSGEGDEVTIRLDETDGRLVLVLDQSELPLRPIGEDAFLFSRRGIDTPVHFVRDAGGKVKRFALWSRQMPKVEEYTG</sequence>
<dbReference type="Pfam" id="PF00144">
    <property type="entry name" value="Beta-lactamase"/>
    <property type="match status" value="1"/>
</dbReference>
<dbReference type="EC" id="3.1.1.103" evidence="2"/>
<reference evidence="2 3" key="1">
    <citation type="submission" date="2023-09" db="EMBL/GenBank/DDBJ databases">
        <title>Complete Genome and Methylome dissection of Bacillus brevis NEB573 original source of BbsI restriction endonuclease.</title>
        <authorList>
            <person name="Fomenkov A."/>
            <person name="Roberts R.D."/>
        </authorList>
    </citation>
    <scope>NUCLEOTIDE SEQUENCE [LARGE SCALE GENOMIC DNA]</scope>
    <source>
        <strain evidence="2 3">NEB573</strain>
    </source>
</reference>
<dbReference type="InterPro" id="IPR001466">
    <property type="entry name" value="Beta-lactam-related"/>
</dbReference>
<proteinExistence type="predicted"/>
<dbReference type="InterPro" id="IPR050491">
    <property type="entry name" value="AmpC-like"/>
</dbReference>
<evidence type="ECO:0000259" key="1">
    <source>
        <dbReference type="Pfam" id="PF00144"/>
    </source>
</evidence>
<accession>A0ABY9SZ33</accession>
<feature type="domain" description="Beta-lactamase-related" evidence="1">
    <location>
        <begin position="15"/>
        <end position="358"/>
    </location>
</feature>
<organism evidence="2 3">
    <name type="scientific">Brevibacillus brevis</name>
    <name type="common">Bacillus brevis</name>
    <dbReference type="NCBI Taxonomy" id="1393"/>
    <lineage>
        <taxon>Bacteria</taxon>
        <taxon>Bacillati</taxon>
        <taxon>Bacillota</taxon>
        <taxon>Bacilli</taxon>
        <taxon>Bacillales</taxon>
        <taxon>Paenibacillaceae</taxon>
        <taxon>Brevibacillus</taxon>
    </lineage>
</organism>
<protein>
    <submittedName>
        <fullName evidence="2">Serine hydrolase domain-containing protein</fullName>
        <ecNumber evidence="2">3.1.1.103</ecNumber>
    </submittedName>
</protein>
<dbReference type="Gene3D" id="3.40.710.10">
    <property type="entry name" value="DD-peptidase/beta-lactamase superfamily"/>
    <property type="match status" value="1"/>
</dbReference>
<dbReference type="InterPro" id="IPR012338">
    <property type="entry name" value="Beta-lactam/transpept-like"/>
</dbReference>
<dbReference type="EMBL" id="CP134050">
    <property type="protein sequence ID" value="WNC12978.1"/>
    <property type="molecule type" value="Genomic_DNA"/>
</dbReference>
<dbReference type="RefSeq" id="WP_310764493.1">
    <property type="nucleotide sequence ID" value="NZ_CP134050.1"/>
</dbReference>
<evidence type="ECO:0000313" key="2">
    <source>
        <dbReference type="EMBL" id="WNC12978.1"/>
    </source>
</evidence>
<keyword evidence="2" id="KW-0378">Hydrolase</keyword>
<dbReference type="PANTHER" id="PTHR46825:SF9">
    <property type="entry name" value="BETA-LACTAMASE-RELATED DOMAIN-CONTAINING PROTEIN"/>
    <property type="match status" value="1"/>
</dbReference>
<dbReference type="PANTHER" id="PTHR46825">
    <property type="entry name" value="D-ALANYL-D-ALANINE-CARBOXYPEPTIDASE/ENDOPEPTIDASE AMPH"/>
    <property type="match status" value="1"/>
</dbReference>